<evidence type="ECO:0000259" key="1">
    <source>
        <dbReference type="Pfam" id="PF14213"/>
    </source>
</evidence>
<feature type="domain" description="DUF4325" evidence="1">
    <location>
        <begin position="17"/>
        <end position="77"/>
    </location>
</feature>
<name>A0ABY6ZNR8_9BACL</name>
<organism evidence="2 3">
    <name type="scientific">Alicyclobacillus fastidiosus</name>
    <dbReference type="NCBI Taxonomy" id="392011"/>
    <lineage>
        <taxon>Bacteria</taxon>
        <taxon>Bacillati</taxon>
        <taxon>Bacillota</taxon>
        <taxon>Bacilli</taxon>
        <taxon>Bacillales</taxon>
        <taxon>Alicyclobacillaceae</taxon>
        <taxon>Alicyclobacillus</taxon>
    </lineage>
</organism>
<dbReference type="InterPro" id="IPR025474">
    <property type="entry name" value="DUF4325"/>
</dbReference>
<dbReference type="EMBL" id="CP104067">
    <property type="protein sequence ID" value="WAH43580.1"/>
    <property type="molecule type" value="Genomic_DNA"/>
</dbReference>
<keyword evidence="3" id="KW-1185">Reference proteome</keyword>
<dbReference type="Pfam" id="PF14213">
    <property type="entry name" value="DUF4325"/>
    <property type="match status" value="1"/>
</dbReference>
<evidence type="ECO:0000313" key="3">
    <source>
        <dbReference type="Proteomes" id="UP001164761"/>
    </source>
</evidence>
<evidence type="ECO:0000313" key="2">
    <source>
        <dbReference type="EMBL" id="WAH43580.1"/>
    </source>
</evidence>
<reference evidence="2" key="1">
    <citation type="submission" date="2022-08" db="EMBL/GenBank/DDBJ databases">
        <title>Alicyclobacillus fastidiosus DSM 17978, complete genome.</title>
        <authorList>
            <person name="Wang Q."/>
            <person name="Cai R."/>
            <person name="Wang Z."/>
        </authorList>
    </citation>
    <scope>NUCLEOTIDE SEQUENCE</scope>
    <source>
        <strain evidence="2">DSM 17978</strain>
    </source>
</reference>
<proteinExistence type="predicted"/>
<dbReference type="RefSeq" id="WP_268007460.1">
    <property type="nucleotide sequence ID" value="NZ_BSUT01000001.1"/>
</dbReference>
<accession>A0ABY6ZNR8</accession>
<gene>
    <name evidence="2" type="ORF">NZD89_09440</name>
</gene>
<protein>
    <submittedName>
        <fullName evidence="2">STAS-like domain-containing protein</fullName>
    </submittedName>
</protein>
<sequence length="114" mass="13039">MLKIREFIGENCITREDGDRVYNMVFEQLKSGSAVDLDFSGVNVFASPFFNAAIGKLRKEFSKHDIENRVHVHNLSAVGRDIFALVLENSDKYYSDQTFRRTLDDILSEEGDSQ</sequence>
<dbReference type="Proteomes" id="UP001164761">
    <property type="component" value="Chromosome"/>
</dbReference>